<organism evidence="2 3">
    <name type="scientific">Mycena alexandri</name>
    <dbReference type="NCBI Taxonomy" id="1745969"/>
    <lineage>
        <taxon>Eukaryota</taxon>
        <taxon>Fungi</taxon>
        <taxon>Dikarya</taxon>
        <taxon>Basidiomycota</taxon>
        <taxon>Agaricomycotina</taxon>
        <taxon>Agaricomycetes</taxon>
        <taxon>Agaricomycetidae</taxon>
        <taxon>Agaricales</taxon>
        <taxon>Marasmiineae</taxon>
        <taxon>Mycenaceae</taxon>
        <taxon>Mycena</taxon>
    </lineage>
</organism>
<evidence type="ECO:0000313" key="2">
    <source>
        <dbReference type="EMBL" id="KAJ7033455.1"/>
    </source>
</evidence>
<gene>
    <name evidence="2" type="ORF">C8F04DRAFT_1104785</name>
</gene>
<name>A0AAD6X2N8_9AGAR</name>
<accession>A0AAD6X2N8</accession>
<proteinExistence type="predicted"/>
<dbReference type="Gene3D" id="3.40.630.30">
    <property type="match status" value="1"/>
</dbReference>
<reference evidence="2" key="1">
    <citation type="submission" date="2023-03" db="EMBL/GenBank/DDBJ databases">
        <title>Massive genome expansion in bonnet fungi (Mycena s.s.) driven by repeated elements and novel gene families across ecological guilds.</title>
        <authorList>
            <consortium name="Lawrence Berkeley National Laboratory"/>
            <person name="Harder C.B."/>
            <person name="Miyauchi S."/>
            <person name="Viragh M."/>
            <person name="Kuo A."/>
            <person name="Thoen E."/>
            <person name="Andreopoulos B."/>
            <person name="Lu D."/>
            <person name="Skrede I."/>
            <person name="Drula E."/>
            <person name="Henrissat B."/>
            <person name="Morin E."/>
            <person name="Kohler A."/>
            <person name="Barry K."/>
            <person name="LaButti K."/>
            <person name="Morin E."/>
            <person name="Salamov A."/>
            <person name="Lipzen A."/>
            <person name="Mereny Z."/>
            <person name="Hegedus B."/>
            <person name="Baldrian P."/>
            <person name="Stursova M."/>
            <person name="Weitz H."/>
            <person name="Taylor A."/>
            <person name="Grigoriev I.V."/>
            <person name="Nagy L.G."/>
            <person name="Martin F."/>
            <person name="Kauserud H."/>
        </authorList>
    </citation>
    <scope>NUCLEOTIDE SEQUENCE</scope>
    <source>
        <strain evidence="2">CBHHK200</strain>
    </source>
</reference>
<dbReference type="PANTHER" id="PTHR42791:SF1">
    <property type="entry name" value="N-ACETYLTRANSFERASE DOMAIN-CONTAINING PROTEIN"/>
    <property type="match status" value="1"/>
</dbReference>
<dbReference type="GO" id="GO:0016747">
    <property type="term" value="F:acyltransferase activity, transferring groups other than amino-acyl groups"/>
    <property type="evidence" value="ECO:0007669"/>
    <property type="project" value="InterPro"/>
</dbReference>
<feature type="domain" description="N-acetyltransferase" evidence="1">
    <location>
        <begin position="50"/>
        <end position="196"/>
    </location>
</feature>
<evidence type="ECO:0000313" key="3">
    <source>
        <dbReference type="Proteomes" id="UP001218188"/>
    </source>
</evidence>
<dbReference type="Pfam" id="PF13508">
    <property type="entry name" value="Acetyltransf_7"/>
    <property type="match status" value="1"/>
</dbReference>
<evidence type="ECO:0000259" key="1">
    <source>
        <dbReference type="PROSITE" id="PS51186"/>
    </source>
</evidence>
<dbReference type="Proteomes" id="UP001218188">
    <property type="component" value="Unassembled WGS sequence"/>
</dbReference>
<dbReference type="InterPro" id="IPR052523">
    <property type="entry name" value="Trichothecene_AcTrans"/>
</dbReference>
<keyword evidence="3" id="KW-1185">Reference proteome</keyword>
<dbReference type="SUPFAM" id="SSF55729">
    <property type="entry name" value="Acyl-CoA N-acyltransferases (Nat)"/>
    <property type="match status" value="1"/>
</dbReference>
<dbReference type="PROSITE" id="PS51186">
    <property type="entry name" value="GNAT"/>
    <property type="match status" value="1"/>
</dbReference>
<dbReference type="AlphaFoldDB" id="A0AAD6X2N8"/>
<dbReference type="EMBL" id="JARJCM010000065">
    <property type="protein sequence ID" value="KAJ7033455.1"/>
    <property type="molecule type" value="Genomic_DNA"/>
</dbReference>
<protein>
    <submittedName>
        <fullName evidence="2">Acyl-CoA N-acyltransferase</fullName>
    </submittedName>
</protein>
<sequence>MASHAVQLRIQPLDKRPPIPVQIKIKAQAFRDMLAGGQSRFVKAVVPGAAEVAGIAIWMLFDGKTAQVEDGFVPAPPREQTKEDEEALVGVDTEFRKQLGATSNETRDEIMGDSKHWYLSLMVVDPKYQRQGIGQALLEWGLNQADAEGLEVYLESSDAGLRLYRKNGFEIVVWNELPDKQSEGGSLKWPALKRDP</sequence>
<dbReference type="PANTHER" id="PTHR42791">
    <property type="entry name" value="GNAT FAMILY ACETYLTRANSFERASE"/>
    <property type="match status" value="1"/>
</dbReference>
<dbReference type="CDD" id="cd04301">
    <property type="entry name" value="NAT_SF"/>
    <property type="match status" value="1"/>
</dbReference>
<comment type="caution">
    <text evidence="2">The sequence shown here is derived from an EMBL/GenBank/DDBJ whole genome shotgun (WGS) entry which is preliminary data.</text>
</comment>
<dbReference type="InterPro" id="IPR016181">
    <property type="entry name" value="Acyl_CoA_acyltransferase"/>
</dbReference>
<dbReference type="InterPro" id="IPR000182">
    <property type="entry name" value="GNAT_dom"/>
</dbReference>